<evidence type="ECO:0000313" key="2">
    <source>
        <dbReference type="EMBL" id="WOH12964.1"/>
    </source>
</evidence>
<dbReference type="KEGG" id="dcr:108198473"/>
<accession>A0AAF1BB02</accession>
<dbReference type="InterPro" id="IPR001810">
    <property type="entry name" value="F-box_dom"/>
</dbReference>
<protein>
    <recommendedName>
        <fullName evidence="1">F-box domain-containing protein</fullName>
    </recommendedName>
</protein>
<gene>
    <name evidence="2" type="ORF">DCAR_0832473</name>
</gene>
<dbReference type="EMBL" id="CP093350">
    <property type="protein sequence ID" value="WOH12964.1"/>
    <property type="molecule type" value="Genomic_DNA"/>
</dbReference>
<dbReference type="Gene3D" id="3.80.10.10">
    <property type="entry name" value="Ribonuclease Inhibitor"/>
    <property type="match status" value="1"/>
</dbReference>
<dbReference type="CDD" id="cd22164">
    <property type="entry name" value="F-box_AtSKIP19-like"/>
    <property type="match status" value="1"/>
</dbReference>
<dbReference type="Pfam" id="PF12937">
    <property type="entry name" value="F-box-like"/>
    <property type="match status" value="1"/>
</dbReference>
<dbReference type="Proteomes" id="UP000077755">
    <property type="component" value="Chromosome 8"/>
</dbReference>
<dbReference type="SUPFAM" id="SSF52047">
    <property type="entry name" value="RNI-like"/>
    <property type="match status" value="1"/>
</dbReference>
<dbReference type="AlphaFoldDB" id="A0AAF1BB02"/>
<evidence type="ECO:0000313" key="3">
    <source>
        <dbReference type="Proteomes" id="UP000077755"/>
    </source>
</evidence>
<dbReference type="PROSITE" id="PS50181">
    <property type="entry name" value="FBOX"/>
    <property type="match status" value="1"/>
</dbReference>
<reference evidence="2" key="1">
    <citation type="journal article" date="2016" name="Nat. Genet.">
        <title>A high-quality carrot genome assembly provides new insights into carotenoid accumulation and asterid genome evolution.</title>
        <authorList>
            <person name="Iorizzo M."/>
            <person name="Ellison S."/>
            <person name="Senalik D."/>
            <person name="Zeng P."/>
            <person name="Satapoomin P."/>
            <person name="Huang J."/>
            <person name="Bowman M."/>
            <person name="Iovene M."/>
            <person name="Sanseverino W."/>
            <person name="Cavagnaro P."/>
            <person name="Yildiz M."/>
            <person name="Macko-Podgorni A."/>
            <person name="Moranska E."/>
            <person name="Grzebelus E."/>
            <person name="Grzebelus D."/>
            <person name="Ashrafi H."/>
            <person name="Zheng Z."/>
            <person name="Cheng S."/>
            <person name="Spooner D."/>
            <person name="Van Deynze A."/>
            <person name="Simon P."/>
        </authorList>
    </citation>
    <scope>NUCLEOTIDE SEQUENCE</scope>
    <source>
        <tissue evidence="2">Leaf</tissue>
    </source>
</reference>
<proteinExistence type="predicted"/>
<organism evidence="2 3">
    <name type="scientific">Daucus carota subsp. sativus</name>
    <name type="common">Carrot</name>
    <dbReference type="NCBI Taxonomy" id="79200"/>
    <lineage>
        <taxon>Eukaryota</taxon>
        <taxon>Viridiplantae</taxon>
        <taxon>Streptophyta</taxon>
        <taxon>Embryophyta</taxon>
        <taxon>Tracheophyta</taxon>
        <taxon>Spermatophyta</taxon>
        <taxon>Magnoliopsida</taxon>
        <taxon>eudicotyledons</taxon>
        <taxon>Gunneridae</taxon>
        <taxon>Pentapetalae</taxon>
        <taxon>asterids</taxon>
        <taxon>campanulids</taxon>
        <taxon>Apiales</taxon>
        <taxon>Apiaceae</taxon>
        <taxon>Apioideae</taxon>
        <taxon>Scandiceae</taxon>
        <taxon>Daucinae</taxon>
        <taxon>Daucus</taxon>
        <taxon>Daucus sect. Daucus</taxon>
    </lineage>
</organism>
<feature type="domain" description="F-box" evidence="1">
    <location>
        <begin position="16"/>
        <end position="63"/>
    </location>
</feature>
<name>A0AAF1BB02_DAUCS</name>
<sequence>MASSPILQDSPAKKNSRDWLDLPRDLMVSILQRICCYDILTNVKEVCKSWRSLCKDPLTWQVVTIPCDLVLYKLTEDKGMPSSHDEQKVKILRKMIMHVIDLSCGQMLDFCILGFGSDHHLLEYVCQRSGQLRRLRQHDYELHISTQRLTQILRHVPFLEELKLSNIPDFSPEHVEIIARRCPRLASLAINNLRAYEICCQPVCNQLASAIAKYMPQLCCLQLCGNRMTNAGLSAILHNCQHLEYLDIRQCYNIFVVLDPNLMTKVRKQIKHMRFSKVI</sequence>
<dbReference type="SUPFAM" id="SSF81383">
    <property type="entry name" value="F-box domain"/>
    <property type="match status" value="1"/>
</dbReference>
<keyword evidence="3" id="KW-1185">Reference proteome</keyword>
<dbReference type="PANTHER" id="PTHR38926:SF2">
    <property type="entry name" value="F-BOX_LRR-REPEAT PROTEIN 21-RELATED"/>
    <property type="match status" value="1"/>
</dbReference>
<dbReference type="Gene3D" id="1.20.1280.50">
    <property type="match status" value="1"/>
</dbReference>
<dbReference type="InterPro" id="IPR036047">
    <property type="entry name" value="F-box-like_dom_sf"/>
</dbReference>
<dbReference type="InterPro" id="IPR032675">
    <property type="entry name" value="LRR_dom_sf"/>
</dbReference>
<dbReference type="PANTHER" id="PTHR38926">
    <property type="entry name" value="F-BOX DOMAIN CONTAINING PROTEIN, EXPRESSED"/>
    <property type="match status" value="1"/>
</dbReference>
<evidence type="ECO:0000259" key="1">
    <source>
        <dbReference type="PROSITE" id="PS50181"/>
    </source>
</evidence>
<reference evidence="2" key="2">
    <citation type="submission" date="2022-03" db="EMBL/GenBank/DDBJ databases">
        <title>Draft title - Genomic analysis of global carrot germplasm unveils the trajectory of domestication and the origin of high carotenoid orange carrot.</title>
        <authorList>
            <person name="Iorizzo M."/>
            <person name="Ellison S."/>
            <person name="Senalik D."/>
            <person name="Macko-Podgorni A."/>
            <person name="Grzebelus D."/>
            <person name="Bostan H."/>
            <person name="Rolling W."/>
            <person name="Curaba J."/>
            <person name="Simon P."/>
        </authorList>
    </citation>
    <scope>NUCLEOTIDE SEQUENCE</scope>
    <source>
        <tissue evidence="2">Leaf</tissue>
    </source>
</reference>